<evidence type="ECO:0000313" key="5">
    <source>
        <dbReference type="Proteomes" id="UP000606786"/>
    </source>
</evidence>
<feature type="compositionally biased region" description="Polar residues" evidence="1">
    <location>
        <begin position="175"/>
        <end position="186"/>
    </location>
</feature>
<feature type="region of interest" description="Disordered" evidence="1">
    <location>
        <begin position="154"/>
        <end position="186"/>
    </location>
</feature>
<keyword evidence="2" id="KW-0472">Membrane</keyword>
<reference evidence="4" key="1">
    <citation type="submission" date="2013-07" db="EMBL/GenBank/DDBJ databases">
        <authorList>
            <person name="Geib S."/>
        </authorList>
    </citation>
    <scope>NUCLEOTIDE SEQUENCE</scope>
</reference>
<dbReference type="PANTHER" id="PTHR21780">
    <property type="entry name" value="TRANSMEMBRANE PROTEIN 209"/>
    <property type="match status" value="1"/>
</dbReference>
<evidence type="ECO:0000256" key="1">
    <source>
        <dbReference type="SAM" id="MobiDB-lite"/>
    </source>
</evidence>
<reference evidence="4" key="2">
    <citation type="journal article" date="2014" name="BMC Genomics">
        <title>A genomic perspective to assessing quality of mass-reared SIT flies used in Mediterranean fruit fly (Ceratitis capitata) eradication in California.</title>
        <authorList>
            <person name="Calla B."/>
            <person name="Hall B."/>
            <person name="Hou S."/>
            <person name="Geib S.M."/>
        </authorList>
    </citation>
    <scope>NUCLEOTIDE SEQUENCE</scope>
</reference>
<name>W8BVA1_CERCA</name>
<feature type="transmembrane region" description="Helical" evidence="2">
    <location>
        <begin position="30"/>
        <end position="49"/>
    </location>
</feature>
<dbReference type="AlphaFoldDB" id="W8BVA1"/>
<protein>
    <submittedName>
        <fullName evidence="3">(Mediterranean fruit fly) hypothetical protein</fullName>
    </submittedName>
    <submittedName>
        <fullName evidence="4">Transmembrane protein 209</fullName>
    </submittedName>
</protein>
<dbReference type="GeneID" id="101449109"/>
<gene>
    <name evidence="4" type="primary">TM209</name>
    <name evidence="3" type="ORF">CCAP1982_LOCUS12011</name>
</gene>
<dbReference type="EMBL" id="GAMC01005657">
    <property type="protein sequence ID" value="JAC00899.1"/>
    <property type="molecule type" value="mRNA"/>
</dbReference>
<dbReference type="EMBL" id="CAJHJT010000034">
    <property type="protein sequence ID" value="CAD7003562.1"/>
    <property type="molecule type" value="Genomic_DNA"/>
</dbReference>
<keyword evidence="2" id="KW-1133">Transmembrane helix</keyword>
<dbReference type="OrthoDB" id="509821at2759"/>
<feature type="transmembrane region" description="Helical" evidence="2">
    <location>
        <begin position="61"/>
        <end position="87"/>
    </location>
</feature>
<reference evidence="3" key="3">
    <citation type="submission" date="2020-11" db="EMBL/GenBank/DDBJ databases">
        <authorList>
            <person name="Whitehead M."/>
        </authorList>
    </citation>
    <scope>NUCLEOTIDE SEQUENCE</scope>
    <source>
        <strain evidence="3">EGII</strain>
    </source>
</reference>
<dbReference type="Proteomes" id="UP000606786">
    <property type="component" value="Unassembled WGS sequence"/>
</dbReference>
<evidence type="ECO:0000313" key="3">
    <source>
        <dbReference type="EMBL" id="CAD7003562.1"/>
    </source>
</evidence>
<accession>W8BVA1</accession>
<dbReference type="PANTHER" id="PTHR21780:SF0">
    <property type="entry name" value="TRANSMEMBRANE PROTEIN 209"/>
    <property type="match status" value="1"/>
</dbReference>
<dbReference type="KEGG" id="ccat:101449109"/>
<proteinExistence type="evidence at transcript level"/>
<keyword evidence="5" id="KW-1185">Reference proteome</keyword>
<organism evidence="4">
    <name type="scientific">Ceratitis capitata</name>
    <name type="common">Mediterranean fruit fly</name>
    <name type="synonym">Tephritis capitata</name>
    <dbReference type="NCBI Taxonomy" id="7213"/>
    <lineage>
        <taxon>Eukaryota</taxon>
        <taxon>Metazoa</taxon>
        <taxon>Ecdysozoa</taxon>
        <taxon>Arthropoda</taxon>
        <taxon>Hexapoda</taxon>
        <taxon>Insecta</taxon>
        <taxon>Pterygota</taxon>
        <taxon>Neoptera</taxon>
        <taxon>Endopterygota</taxon>
        <taxon>Diptera</taxon>
        <taxon>Brachycera</taxon>
        <taxon>Muscomorpha</taxon>
        <taxon>Tephritoidea</taxon>
        <taxon>Tephritidae</taxon>
        <taxon>Ceratitis</taxon>
        <taxon>Ceratitis</taxon>
    </lineage>
</organism>
<dbReference type="Pfam" id="PF09786">
    <property type="entry name" value="CytochromB561_N"/>
    <property type="match status" value="1"/>
</dbReference>
<dbReference type="GO" id="GO:0016020">
    <property type="term" value="C:membrane"/>
    <property type="evidence" value="ECO:0007669"/>
    <property type="project" value="TreeGrafter"/>
</dbReference>
<feature type="compositionally biased region" description="Low complexity" evidence="1">
    <location>
        <begin position="155"/>
        <end position="174"/>
    </location>
</feature>
<evidence type="ECO:0000313" key="4">
    <source>
        <dbReference type="EMBL" id="JAC00899.1"/>
    </source>
</evidence>
<dbReference type="InterPro" id="IPR019176">
    <property type="entry name" value="Cytochrome_B561-rel"/>
</dbReference>
<evidence type="ECO:0000256" key="2">
    <source>
        <dbReference type="SAM" id="Phobius"/>
    </source>
</evidence>
<sequence length="548" mass="62841">MRCLQNYCDSPNKLVERSLSMHLRAKNAKYSLRWGCVNVLLLAILLFDISNQCPFSRSKWYYVEYVAAVLTGLGAFSCFLKYFLYIFHKDPIVGTKEQKNLLKFDDGDSSFLVSPPAEKKKERCEDLAPNLINNTLLSWHSSFNDSRAGMSHNWSYSRTTPPRSSFSPQQQQQQLNASWNSPMSNRSMVLGANNSSMNNTNSFVESYPKYKRDELITDEESLKQYLKEFSIHEQSMNETADLSQHYNTSSVNSFWNYCNTAANMLKTSIYQLAPMTTPSTPSKQSATEDGGLKFMDHNSEIIRRISSEKLSQYVANLRRWMSATILERLSKEIKNIDESFKNRGFADMRMGGISLERLKKTVENQQFVNQYMPMLPLILPFLEMSSNQEYLVQRIKDLAEGSCIADYRWNSGAAYHGLKWDEHLPTDAAILFHIFCVYMDSQLMPLPQGGGRPFFSRYVIMGKEKRSAKETMALVQNKAHCAILCTNPQKPRFNFISDKEIHTCAYDRNNLFYVVIQFLIYMKTHHEGALEGVNLGKSGVNILCVIDG</sequence>
<keyword evidence="2 4" id="KW-0812">Transmembrane</keyword>